<keyword evidence="2 5" id="KW-0812">Transmembrane</keyword>
<feature type="transmembrane region" description="Helical" evidence="5">
    <location>
        <begin position="73"/>
        <end position="92"/>
    </location>
</feature>
<organism evidence="6 7">
    <name type="scientific">Hymenobacter nitidus</name>
    <dbReference type="NCBI Taxonomy" id="2880929"/>
    <lineage>
        <taxon>Bacteria</taxon>
        <taxon>Pseudomonadati</taxon>
        <taxon>Bacteroidota</taxon>
        <taxon>Cytophagia</taxon>
        <taxon>Cytophagales</taxon>
        <taxon>Hymenobacteraceae</taxon>
        <taxon>Hymenobacter</taxon>
    </lineage>
</organism>
<dbReference type="InterPro" id="IPR032808">
    <property type="entry name" value="DoxX"/>
</dbReference>
<keyword evidence="7" id="KW-1185">Reference proteome</keyword>
<evidence type="ECO:0000256" key="2">
    <source>
        <dbReference type="ARBA" id="ARBA00022692"/>
    </source>
</evidence>
<evidence type="ECO:0000256" key="5">
    <source>
        <dbReference type="SAM" id="Phobius"/>
    </source>
</evidence>
<feature type="transmembrane region" description="Helical" evidence="5">
    <location>
        <begin position="98"/>
        <end position="115"/>
    </location>
</feature>
<dbReference type="PIRSF" id="PIRSF030066">
    <property type="entry name" value="UCP030066"/>
    <property type="match status" value="1"/>
</dbReference>
<reference evidence="6" key="1">
    <citation type="submission" date="2021-10" db="EMBL/GenBank/DDBJ databases">
        <authorList>
            <person name="Dean J.D."/>
            <person name="Kim M.K."/>
            <person name="Newey C.N."/>
            <person name="Stoker T.S."/>
            <person name="Thompson D.W."/>
            <person name="Grose J.H."/>
        </authorList>
    </citation>
    <scope>NUCLEOTIDE SEQUENCE</scope>
    <source>
        <strain evidence="6">BT635</strain>
    </source>
</reference>
<evidence type="ECO:0000313" key="7">
    <source>
        <dbReference type="Proteomes" id="UP001165297"/>
    </source>
</evidence>
<sequence length="127" mass="13922">MTKQAKRIYWVATGWLALGMLSAGLAQVANNPAETDFMANLGYPFYLPPLLGIWKVLGVVALLAPRFPLLKEWAYAGFFFSMTGAIVSHLAAHKPASTLFPSLLLLALTVVSWYSRPADSRIPTLNQ</sequence>
<evidence type="ECO:0000256" key="1">
    <source>
        <dbReference type="ARBA" id="ARBA00004141"/>
    </source>
</evidence>
<dbReference type="EMBL" id="JAJADQ010000003">
    <property type="protein sequence ID" value="MCB2377250.1"/>
    <property type="molecule type" value="Genomic_DNA"/>
</dbReference>
<evidence type="ECO:0000256" key="4">
    <source>
        <dbReference type="ARBA" id="ARBA00023136"/>
    </source>
</evidence>
<dbReference type="Proteomes" id="UP001165297">
    <property type="component" value="Unassembled WGS sequence"/>
</dbReference>
<gene>
    <name evidence="6" type="ORF">LGH70_06630</name>
</gene>
<dbReference type="Pfam" id="PF13564">
    <property type="entry name" value="DoxX_2"/>
    <property type="match status" value="1"/>
</dbReference>
<proteinExistence type="predicted"/>
<dbReference type="InterPro" id="IPR016944">
    <property type="entry name" value="UCP030066"/>
</dbReference>
<accession>A0ABS8AA20</accession>
<keyword evidence="4 5" id="KW-0472">Membrane</keyword>
<dbReference type="RefSeq" id="WP_226183891.1">
    <property type="nucleotide sequence ID" value="NZ_JAJADQ010000003.1"/>
</dbReference>
<feature type="transmembrane region" description="Helical" evidence="5">
    <location>
        <begin position="45"/>
        <end position="64"/>
    </location>
</feature>
<protein>
    <submittedName>
        <fullName evidence="6">DoxX family protein</fullName>
    </submittedName>
</protein>
<keyword evidence="3 5" id="KW-1133">Transmembrane helix</keyword>
<evidence type="ECO:0000313" key="6">
    <source>
        <dbReference type="EMBL" id="MCB2377250.1"/>
    </source>
</evidence>
<name>A0ABS8AA20_9BACT</name>
<comment type="subcellular location">
    <subcellularLocation>
        <location evidence="1">Membrane</location>
        <topology evidence="1">Multi-pass membrane protein</topology>
    </subcellularLocation>
</comment>
<evidence type="ECO:0000256" key="3">
    <source>
        <dbReference type="ARBA" id="ARBA00022989"/>
    </source>
</evidence>
<comment type="caution">
    <text evidence="6">The sequence shown here is derived from an EMBL/GenBank/DDBJ whole genome shotgun (WGS) entry which is preliminary data.</text>
</comment>